<keyword evidence="3" id="KW-0560">Oxidoreductase</keyword>
<organism evidence="10 11">
    <name type="scientific">Sistotremastrum suecicum HHB10207 ss-3</name>
    <dbReference type="NCBI Taxonomy" id="1314776"/>
    <lineage>
        <taxon>Eukaryota</taxon>
        <taxon>Fungi</taxon>
        <taxon>Dikarya</taxon>
        <taxon>Basidiomycota</taxon>
        <taxon>Agaricomycotina</taxon>
        <taxon>Agaricomycetes</taxon>
        <taxon>Sistotremastrales</taxon>
        <taxon>Sistotremastraceae</taxon>
        <taxon>Sistotremastrum</taxon>
    </lineage>
</organism>
<evidence type="ECO:0000256" key="5">
    <source>
        <dbReference type="ARBA" id="ARBA00023157"/>
    </source>
</evidence>
<dbReference type="SUPFAM" id="SSF49503">
    <property type="entry name" value="Cupredoxins"/>
    <property type="match status" value="3"/>
</dbReference>
<dbReference type="Pfam" id="PF07732">
    <property type="entry name" value="Cu-oxidase_3"/>
    <property type="match status" value="1"/>
</dbReference>
<dbReference type="Pfam" id="PF00394">
    <property type="entry name" value="Cu-oxidase"/>
    <property type="match status" value="1"/>
</dbReference>
<dbReference type="InterPro" id="IPR045087">
    <property type="entry name" value="Cu-oxidase_fam"/>
</dbReference>
<dbReference type="InterPro" id="IPR011706">
    <property type="entry name" value="Cu-oxidase_C"/>
</dbReference>
<dbReference type="FunFam" id="2.60.40.420:FF:000045">
    <property type="entry name" value="Laccase 2"/>
    <property type="match status" value="1"/>
</dbReference>
<evidence type="ECO:0000259" key="8">
    <source>
        <dbReference type="Pfam" id="PF07731"/>
    </source>
</evidence>
<dbReference type="EMBL" id="KV428027">
    <property type="protein sequence ID" value="KZT40910.1"/>
    <property type="molecule type" value="Genomic_DNA"/>
</dbReference>
<dbReference type="STRING" id="1314776.A0A166FQS9"/>
<dbReference type="InterPro" id="IPR001117">
    <property type="entry name" value="Cu-oxidase_2nd"/>
</dbReference>
<dbReference type="InterPro" id="IPR002355">
    <property type="entry name" value="Cu_oxidase_Cu_BS"/>
</dbReference>
<evidence type="ECO:0000313" key="10">
    <source>
        <dbReference type="EMBL" id="KZT40910.1"/>
    </source>
</evidence>
<dbReference type="PANTHER" id="PTHR11709:SF511">
    <property type="entry name" value="LACCASE"/>
    <property type="match status" value="1"/>
</dbReference>
<keyword evidence="11" id="KW-1185">Reference proteome</keyword>
<dbReference type="InterPro" id="IPR033138">
    <property type="entry name" value="Cu_oxidase_CS"/>
</dbReference>
<feature type="domain" description="Plastocyanin-like" evidence="9">
    <location>
        <begin position="59"/>
        <end position="176"/>
    </location>
</feature>
<keyword evidence="4" id="KW-0186">Copper</keyword>
<dbReference type="OrthoDB" id="2121828at2759"/>
<dbReference type="Proteomes" id="UP000076798">
    <property type="component" value="Unassembled WGS sequence"/>
</dbReference>
<feature type="domain" description="Plastocyanin-like" evidence="8">
    <location>
        <begin position="410"/>
        <end position="540"/>
    </location>
</feature>
<sequence>MHLSLRSLISSLPLGVSILRFFGAEDSSQLPLEKVAIIRPQAISNDTQTQVYALELGTGYAAPDGYSRKVITVNGKLGAPLITAWKDYRILASVHNSIYDKDLFQSTSIHWHGMNQHRSNAEDGVGWVTQCPIVPGLSFNYDFSTGGQTGSYWYHSHVSTQYCDGLRGPLVVYDPDDPWRKMYDVDNESTVITLEDWHHTPALADFDGKTIAPVPNSVLINGKGRYVNESDPNYRKNNKLSVINVKYGYRYRFRIINMSCLLSYNIMIDGHPFFWVIEADGVTTNYEPADSLEIFAGQRYSIILETNKRVDNYWFRAVPSKPVVDQANSTDPGLNNAIIRYEGAPDREPTTEPIIIRSPLQESSLSPHYDPGAEYCRNVLPEHNITLQIGLVRDISEINHWTLNNASFAPPPLPVLLQILSGARRPEDLLPKGSVYVVPKNTAIRVNIPDTHHIFDAHPFHLHGHDFDLIRPAGSYEAHYRSPPRRDVVGVSDGGPGGQAGPSGVSFCFKTDNPGPWILHCHIDWHFVQGLAVVFAEAPDDIVSGPDSVQIPPELEDLCVAFNHSGLPPA</sequence>
<dbReference type="Pfam" id="PF07731">
    <property type="entry name" value="Cu-oxidase_2"/>
    <property type="match status" value="1"/>
</dbReference>
<dbReference type="PANTHER" id="PTHR11709">
    <property type="entry name" value="MULTI-COPPER OXIDASE"/>
    <property type="match status" value="1"/>
</dbReference>
<dbReference type="Gene3D" id="2.60.40.420">
    <property type="entry name" value="Cupredoxins - blue copper proteins"/>
    <property type="match status" value="3"/>
</dbReference>
<evidence type="ECO:0000256" key="2">
    <source>
        <dbReference type="ARBA" id="ARBA00022723"/>
    </source>
</evidence>
<gene>
    <name evidence="10" type="ORF">SISSUDRAFT_1059953</name>
</gene>
<evidence type="ECO:0000259" key="9">
    <source>
        <dbReference type="Pfam" id="PF07732"/>
    </source>
</evidence>
<proteinExistence type="inferred from homology"/>
<evidence type="ECO:0000256" key="4">
    <source>
        <dbReference type="ARBA" id="ARBA00023008"/>
    </source>
</evidence>
<evidence type="ECO:0000259" key="7">
    <source>
        <dbReference type="Pfam" id="PF00394"/>
    </source>
</evidence>
<reference evidence="10 11" key="1">
    <citation type="journal article" date="2016" name="Mol. Biol. Evol.">
        <title>Comparative Genomics of Early-Diverging Mushroom-Forming Fungi Provides Insights into the Origins of Lignocellulose Decay Capabilities.</title>
        <authorList>
            <person name="Nagy L.G."/>
            <person name="Riley R."/>
            <person name="Tritt A."/>
            <person name="Adam C."/>
            <person name="Daum C."/>
            <person name="Floudas D."/>
            <person name="Sun H."/>
            <person name="Yadav J.S."/>
            <person name="Pangilinan J."/>
            <person name="Larsson K.H."/>
            <person name="Matsuura K."/>
            <person name="Barry K."/>
            <person name="Labutti K."/>
            <person name="Kuo R."/>
            <person name="Ohm R.A."/>
            <person name="Bhattacharya S.S."/>
            <person name="Shirouzu T."/>
            <person name="Yoshinaga Y."/>
            <person name="Martin F.M."/>
            <person name="Grigoriev I.V."/>
            <person name="Hibbett D.S."/>
        </authorList>
    </citation>
    <scope>NUCLEOTIDE SEQUENCE [LARGE SCALE GENOMIC DNA]</scope>
    <source>
        <strain evidence="10 11">HHB10207 ss-3</strain>
    </source>
</reference>
<feature type="domain" description="Plastocyanin-like" evidence="7">
    <location>
        <begin position="188"/>
        <end position="344"/>
    </location>
</feature>
<comment type="similarity">
    <text evidence="1">Belongs to the multicopper oxidase family.</text>
</comment>
<dbReference type="GO" id="GO:0016491">
    <property type="term" value="F:oxidoreductase activity"/>
    <property type="evidence" value="ECO:0007669"/>
    <property type="project" value="UniProtKB-KW"/>
</dbReference>
<dbReference type="PROSITE" id="PS00080">
    <property type="entry name" value="MULTICOPPER_OXIDASE2"/>
    <property type="match status" value="1"/>
</dbReference>
<name>A0A166FQS9_9AGAM</name>
<keyword evidence="6" id="KW-0325">Glycoprotein</keyword>
<accession>A0A166FQS9</accession>
<dbReference type="PROSITE" id="PS00079">
    <property type="entry name" value="MULTICOPPER_OXIDASE1"/>
    <property type="match status" value="2"/>
</dbReference>
<dbReference type="InterPro" id="IPR011707">
    <property type="entry name" value="Cu-oxidase-like_N"/>
</dbReference>
<evidence type="ECO:0000256" key="6">
    <source>
        <dbReference type="ARBA" id="ARBA00023180"/>
    </source>
</evidence>
<evidence type="ECO:0000256" key="1">
    <source>
        <dbReference type="ARBA" id="ARBA00010609"/>
    </source>
</evidence>
<keyword evidence="2" id="KW-0479">Metal-binding</keyword>
<dbReference type="AlphaFoldDB" id="A0A166FQS9"/>
<evidence type="ECO:0000313" key="11">
    <source>
        <dbReference type="Proteomes" id="UP000076798"/>
    </source>
</evidence>
<evidence type="ECO:0000256" key="3">
    <source>
        <dbReference type="ARBA" id="ARBA00023002"/>
    </source>
</evidence>
<keyword evidence="5" id="KW-1015">Disulfide bond</keyword>
<dbReference type="CDD" id="cd13903">
    <property type="entry name" value="CuRO_3_Tv-LCC_like"/>
    <property type="match status" value="1"/>
</dbReference>
<dbReference type="InterPro" id="IPR008972">
    <property type="entry name" value="Cupredoxin"/>
</dbReference>
<dbReference type="GO" id="GO:0005507">
    <property type="term" value="F:copper ion binding"/>
    <property type="evidence" value="ECO:0007669"/>
    <property type="project" value="InterPro"/>
</dbReference>
<protein>
    <submittedName>
        <fullName evidence="10">Cu-oxidase-domain-containing protein</fullName>
    </submittedName>
</protein>